<evidence type="ECO:0000256" key="1">
    <source>
        <dbReference type="ARBA" id="ARBA00022723"/>
    </source>
</evidence>
<evidence type="ECO:0000313" key="6">
    <source>
        <dbReference type="EMBL" id="RYR65263.1"/>
    </source>
</evidence>
<keyword evidence="7" id="KW-1185">Reference proteome</keyword>
<dbReference type="AlphaFoldDB" id="A0A445DQ15"/>
<reference evidence="6 7" key="1">
    <citation type="submission" date="2019-01" db="EMBL/GenBank/DDBJ databases">
        <title>Sequencing of cultivated peanut Arachis hypogaea provides insights into genome evolution and oil improvement.</title>
        <authorList>
            <person name="Chen X."/>
        </authorList>
    </citation>
    <scope>NUCLEOTIDE SEQUENCE [LARGE SCALE GENOMIC DNA]</scope>
    <source>
        <strain evidence="7">cv. Fuhuasheng</strain>
        <tissue evidence="6">Leaves</tissue>
    </source>
</reference>
<comment type="caution">
    <text evidence="6">The sequence shown here is derived from an EMBL/GenBank/DDBJ whole genome shotgun (WGS) entry which is preliminary data.</text>
</comment>
<gene>
    <name evidence="6" type="ORF">Ahy_A03g011212</name>
</gene>
<dbReference type="InterPro" id="IPR010666">
    <property type="entry name" value="Znf_GRF"/>
</dbReference>
<name>A0A445DQ15_ARAHY</name>
<keyword evidence="1" id="KW-0479">Metal-binding</keyword>
<dbReference type="Pfam" id="PF06839">
    <property type="entry name" value="Zn_ribbon_GRF"/>
    <property type="match status" value="1"/>
</dbReference>
<proteinExistence type="predicted"/>
<dbReference type="Proteomes" id="UP000289738">
    <property type="component" value="Chromosome A03"/>
</dbReference>
<accession>A0A445DQ15</accession>
<dbReference type="EMBL" id="SDMP01000003">
    <property type="protein sequence ID" value="RYR65263.1"/>
    <property type="molecule type" value="Genomic_DNA"/>
</dbReference>
<organism evidence="6 7">
    <name type="scientific">Arachis hypogaea</name>
    <name type="common">Peanut</name>
    <dbReference type="NCBI Taxonomy" id="3818"/>
    <lineage>
        <taxon>Eukaryota</taxon>
        <taxon>Viridiplantae</taxon>
        <taxon>Streptophyta</taxon>
        <taxon>Embryophyta</taxon>
        <taxon>Tracheophyta</taxon>
        <taxon>Spermatophyta</taxon>
        <taxon>Magnoliopsida</taxon>
        <taxon>eudicotyledons</taxon>
        <taxon>Gunneridae</taxon>
        <taxon>Pentapetalae</taxon>
        <taxon>rosids</taxon>
        <taxon>fabids</taxon>
        <taxon>Fabales</taxon>
        <taxon>Fabaceae</taxon>
        <taxon>Papilionoideae</taxon>
        <taxon>50 kb inversion clade</taxon>
        <taxon>dalbergioids sensu lato</taxon>
        <taxon>Dalbergieae</taxon>
        <taxon>Pterocarpus clade</taxon>
        <taxon>Arachis</taxon>
    </lineage>
</organism>
<keyword evidence="2 4" id="KW-0863">Zinc-finger</keyword>
<sequence length="179" mass="20100">MSHSIGSTLASNGRRWRATHAGADNPGMETCEIPKGQHPKCGCGLYAIVSKSRTPDNPGRLFFGCPKYKKKQIHCNLFVWFESVFDFDYKKVGVKKMTELHGISGDNGWVEERFLELENRIGTLEKHHNSVSKIDWKSKTFNVVVFVIDFDLPALLVISVFAPPTLLGPLELLPALRKT</sequence>
<evidence type="ECO:0000313" key="7">
    <source>
        <dbReference type="Proteomes" id="UP000289738"/>
    </source>
</evidence>
<evidence type="ECO:0000256" key="2">
    <source>
        <dbReference type="ARBA" id="ARBA00022771"/>
    </source>
</evidence>
<dbReference type="PANTHER" id="PTHR33248">
    <property type="entry name" value="ZINC ION-BINDING PROTEIN"/>
    <property type="match status" value="1"/>
</dbReference>
<dbReference type="GO" id="GO:0008270">
    <property type="term" value="F:zinc ion binding"/>
    <property type="evidence" value="ECO:0007669"/>
    <property type="project" value="UniProtKB-KW"/>
</dbReference>
<dbReference type="PROSITE" id="PS51999">
    <property type="entry name" value="ZF_GRF"/>
    <property type="match status" value="1"/>
</dbReference>
<feature type="domain" description="GRF-type" evidence="5">
    <location>
        <begin position="41"/>
        <end position="84"/>
    </location>
</feature>
<evidence type="ECO:0000256" key="4">
    <source>
        <dbReference type="PROSITE-ProRule" id="PRU01343"/>
    </source>
</evidence>
<protein>
    <recommendedName>
        <fullName evidence="5">GRF-type domain-containing protein</fullName>
    </recommendedName>
</protein>
<keyword evidence="3" id="KW-0862">Zinc</keyword>
<evidence type="ECO:0000259" key="5">
    <source>
        <dbReference type="PROSITE" id="PS51999"/>
    </source>
</evidence>
<evidence type="ECO:0000256" key="3">
    <source>
        <dbReference type="ARBA" id="ARBA00022833"/>
    </source>
</evidence>